<dbReference type="InterPro" id="IPR029625">
    <property type="entry name" value="FAM169"/>
</dbReference>
<feature type="compositionally biased region" description="Acidic residues" evidence="1">
    <location>
        <begin position="442"/>
        <end position="453"/>
    </location>
</feature>
<accession>A0ABN8Y3S1</accession>
<dbReference type="Proteomes" id="UP001176941">
    <property type="component" value="Chromosome 14"/>
</dbReference>
<evidence type="ECO:0000313" key="3">
    <source>
        <dbReference type="Proteomes" id="UP001176941"/>
    </source>
</evidence>
<evidence type="ECO:0000313" key="2">
    <source>
        <dbReference type="EMBL" id="CAI9156225.1"/>
    </source>
</evidence>
<feature type="compositionally biased region" description="Low complexity" evidence="1">
    <location>
        <begin position="616"/>
        <end position="625"/>
    </location>
</feature>
<feature type="compositionally biased region" description="Basic residues" evidence="1">
    <location>
        <begin position="651"/>
        <end position="670"/>
    </location>
</feature>
<feature type="compositionally biased region" description="Polar residues" evidence="1">
    <location>
        <begin position="296"/>
        <end position="305"/>
    </location>
</feature>
<feature type="compositionally biased region" description="Basic and acidic residues" evidence="1">
    <location>
        <begin position="414"/>
        <end position="423"/>
    </location>
</feature>
<gene>
    <name evidence="2" type="ORF">MRATA1EN1_LOCUS5187</name>
</gene>
<feature type="compositionally biased region" description="Polar residues" evidence="1">
    <location>
        <begin position="358"/>
        <end position="369"/>
    </location>
</feature>
<dbReference type="PANTHER" id="PTHR22442">
    <property type="match status" value="1"/>
</dbReference>
<evidence type="ECO:0000256" key="1">
    <source>
        <dbReference type="SAM" id="MobiDB-lite"/>
    </source>
</evidence>
<feature type="compositionally biased region" description="Basic and acidic residues" evidence="1">
    <location>
        <begin position="504"/>
        <end position="514"/>
    </location>
</feature>
<feature type="compositionally biased region" description="Basic residues" evidence="1">
    <location>
        <begin position="329"/>
        <end position="340"/>
    </location>
</feature>
<evidence type="ECO:0008006" key="4">
    <source>
        <dbReference type="Google" id="ProtNLM"/>
    </source>
</evidence>
<feature type="compositionally biased region" description="Polar residues" evidence="1">
    <location>
        <begin position="459"/>
        <end position="480"/>
    </location>
</feature>
<feature type="compositionally biased region" description="Polar residues" evidence="1">
    <location>
        <begin position="580"/>
        <end position="591"/>
    </location>
</feature>
<feature type="compositionally biased region" description="Polar residues" evidence="1">
    <location>
        <begin position="558"/>
        <end position="568"/>
    </location>
</feature>
<feature type="region of interest" description="Disordered" evidence="1">
    <location>
        <begin position="269"/>
        <end position="670"/>
    </location>
</feature>
<proteinExistence type="predicted"/>
<organism evidence="2 3">
    <name type="scientific">Rangifer tarandus platyrhynchus</name>
    <name type="common">Svalbard reindeer</name>
    <dbReference type="NCBI Taxonomy" id="3082113"/>
    <lineage>
        <taxon>Eukaryota</taxon>
        <taxon>Metazoa</taxon>
        <taxon>Chordata</taxon>
        <taxon>Craniata</taxon>
        <taxon>Vertebrata</taxon>
        <taxon>Euteleostomi</taxon>
        <taxon>Mammalia</taxon>
        <taxon>Eutheria</taxon>
        <taxon>Laurasiatheria</taxon>
        <taxon>Artiodactyla</taxon>
        <taxon>Ruminantia</taxon>
        <taxon>Pecora</taxon>
        <taxon>Cervidae</taxon>
        <taxon>Odocoileinae</taxon>
        <taxon>Rangifer</taxon>
    </lineage>
</organism>
<feature type="compositionally biased region" description="Acidic residues" evidence="1">
    <location>
        <begin position="378"/>
        <end position="399"/>
    </location>
</feature>
<sequence>MAFPVDMLDNCSHEELENSAEDYMSDLRCGDPENPECFSLLNITIPISLSNVGFVPLYGGDQTQKVLALFAPEDSLTAVALYLADQWWAIDDIVKTSVPSREGLKQVRTLGERVVLYVLNRIIYRKQEMERNEIPFLCHSSTDYAKILWKKGEAIGFYSVKPTGSTCASFLTQSYQLPVLDTMFVRKKDRGRDCGLHMLEDFVDSFTEDALGLRYPLTSLMYIACNQYFEKYPGDHELLWEVEGVGHWYQRIPITRALQRETLKITAVSQNEAKRSTSGEYSLASVPEYEARTEDSQSSEMQLTIDSLKDAFASTSEGHDKTPVSTRTRSSHLKRPKIGKRFQDSEFTSSQGEDEKTPQTSPTASVNKLESTARTSESSEEFLEEEPAQSVIEFEDESSDKDVQPAPETQPGLEKQEGEKESALEPMNGEIIDDTVKTSLVTEEEDSTSEVLDEELKLQSFSSNEDSTNLAPLVVDSSQPLEGVAPDKVSHATDSETLLDEGPSDDKGHTEEKLPLASRKKAHFGSSDSVATLPNEERSDSAFPNSVIAEFSEESIPENVSPNTTASLEDQGEEGVAEPQESSAALPQSSLIEVELEDVPFSQNAGQKNLSEEQSEASSEQLDQLTQSTEKTVDSSSEEIEVEVPVVDRRNLRRKAKGHKGPAKKKAKLT</sequence>
<name>A0ABN8Y3S1_RANTA</name>
<protein>
    <recommendedName>
        <fullName evidence="4">Soluble lamin-associated protein of 75 kDa</fullName>
    </recommendedName>
</protein>
<dbReference type="PANTHER" id="PTHR22442:SF3">
    <property type="entry name" value="SOLUBLE LAMIN-ASSOCIATED PROTEIN OF 75 KDA"/>
    <property type="match status" value="1"/>
</dbReference>
<dbReference type="EMBL" id="OX459950">
    <property type="protein sequence ID" value="CAI9156225.1"/>
    <property type="molecule type" value="Genomic_DNA"/>
</dbReference>
<keyword evidence="3" id="KW-1185">Reference proteome</keyword>
<reference evidence="2" key="1">
    <citation type="submission" date="2023-04" db="EMBL/GenBank/DDBJ databases">
        <authorList>
            <consortium name="ELIXIR-Norway"/>
        </authorList>
    </citation>
    <scope>NUCLEOTIDE SEQUENCE [LARGE SCALE GENOMIC DNA]</scope>
</reference>